<evidence type="ECO:0000259" key="1">
    <source>
        <dbReference type="Pfam" id="PF03372"/>
    </source>
</evidence>
<gene>
    <name evidence="2" type="ORF">Bca52824_073850</name>
</gene>
<dbReference type="Gene3D" id="3.60.10.10">
    <property type="entry name" value="Endonuclease/exonuclease/phosphatase"/>
    <property type="match status" value="1"/>
</dbReference>
<dbReference type="GO" id="GO:0003824">
    <property type="term" value="F:catalytic activity"/>
    <property type="evidence" value="ECO:0007669"/>
    <property type="project" value="InterPro"/>
</dbReference>
<dbReference type="EMBL" id="JAAMPC010000014">
    <property type="protein sequence ID" value="KAG2266771.1"/>
    <property type="molecule type" value="Genomic_DNA"/>
</dbReference>
<proteinExistence type="predicted"/>
<accession>A0A8X7QAN1</accession>
<dbReference type="InterPro" id="IPR036691">
    <property type="entry name" value="Endo/exonu/phosph_ase_sf"/>
</dbReference>
<comment type="caution">
    <text evidence="2">The sequence shown here is derived from an EMBL/GenBank/DDBJ whole genome shotgun (WGS) entry which is preliminary data.</text>
</comment>
<dbReference type="Proteomes" id="UP000886595">
    <property type="component" value="Unassembled WGS sequence"/>
</dbReference>
<protein>
    <recommendedName>
        <fullName evidence="1">Endonuclease/exonuclease/phosphatase domain-containing protein</fullName>
    </recommendedName>
</protein>
<name>A0A8X7QAN1_BRACI</name>
<dbReference type="PANTHER" id="PTHR33710">
    <property type="entry name" value="BNAC02G09200D PROTEIN"/>
    <property type="match status" value="1"/>
</dbReference>
<sequence>MVTIEKDDPLYGVLNDDQVGVDNRRKINPEVLQQMREYILAAEGGEKRIRQERVRKSVSDLDNDPLGQKKFLRLEAPPLITHEVDKGKGFGSSSWVEKENVSLLSVSGVGRGDRVSNPAEKGNNFFFDCSTSFSSGFSAASSSGTQKIKLYGRHRPPKKFRRQKTKSVNTQIDRGEEGVQEATLESKRKATEAAWNSSKIARRLGRSQDLTIPHLKEIRKKYFPEIVFLMETKQRKNMVVDLQVVLGYDRVFTVEPVSLSGGLALIWSHKVNLCIRYADNNLIDVEVNFGGVNFSMSFVYGEPGHCGKEILWERLIRYGVNRKGFWGWVGDFNEILHNGEKIGGPSRSEGSFESFRDCVRVCGMAELSGFGDGFTWSGVRSKKYIQSKLDRCFGNKEWRRIFPLAVQVFMERMGSDHKPVLVRLFGHQPGPRGCFKFDKRRVGKQKVRECIVEAWNNRNGNNPRSLFGEMERESGINSKERLCALRSDREAEYSSGTPDWEKINFLKSEVAKAFRDEEEYWRQKSKDKWLVAGDNNTSFFYASVKDSRQKNQLLKLVNDTGQEATNANAMGQVAVECFTSLFSKGDGGDLSDIFDGFTARVTAEMNERLTREASMGSRPSYAWRSILFGRQLLVKGLRRTIGSGRETYVWLDKWLLRDTPVAPLRKPILFDVDLKVSDLINPQTKFWDRGKLEENFFPPDIELILKQKPVLEEDDCYEWVHTHWGGYTVKSGYWLVSRLEYSDVQKECLAQPSTHENRNGSRLFSGHGHFLSSGVLKFEQWVVQISVSTWEWFNFISKRFMIKPRISNMMSMGLRSSMLIDP</sequence>
<keyword evidence="3" id="KW-1185">Reference proteome</keyword>
<dbReference type="PANTHER" id="PTHR33710:SF62">
    <property type="entry name" value="DUF4283 DOMAIN PROTEIN"/>
    <property type="match status" value="1"/>
</dbReference>
<dbReference type="OrthoDB" id="1093298at2759"/>
<dbReference type="AlphaFoldDB" id="A0A8X7QAN1"/>
<dbReference type="SUPFAM" id="SSF56219">
    <property type="entry name" value="DNase I-like"/>
    <property type="match status" value="1"/>
</dbReference>
<organism evidence="2 3">
    <name type="scientific">Brassica carinata</name>
    <name type="common">Ethiopian mustard</name>
    <name type="synonym">Abyssinian cabbage</name>
    <dbReference type="NCBI Taxonomy" id="52824"/>
    <lineage>
        <taxon>Eukaryota</taxon>
        <taxon>Viridiplantae</taxon>
        <taxon>Streptophyta</taxon>
        <taxon>Embryophyta</taxon>
        <taxon>Tracheophyta</taxon>
        <taxon>Spermatophyta</taxon>
        <taxon>Magnoliopsida</taxon>
        <taxon>eudicotyledons</taxon>
        <taxon>Gunneridae</taxon>
        <taxon>Pentapetalae</taxon>
        <taxon>rosids</taxon>
        <taxon>malvids</taxon>
        <taxon>Brassicales</taxon>
        <taxon>Brassicaceae</taxon>
        <taxon>Brassiceae</taxon>
        <taxon>Brassica</taxon>
    </lineage>
</organism>
<evidence type="ECO:0000313" key="2">
    <source>
        <dbReference type="EMBL" id="KAG2266771.1"/>
    </source>
</evidence>
<feature type="domain" description="Endonuclease/exonuclease/phosphatase" evidence="1">
    <location>
        <begin position="215"/>
        <end position="417"/>
    </location>
</feature>
<dbReference type="InterPro" id="IPR005135">
    <property type="entry name" value="Endo/exonuclease/phosphatase"/>
</dbReference>
<dbReference type="Pfam" id="PF03372">
    <property type="entry name" value="Exo_endo_phos"/>
    <property type="match status" value="1"/>
</dbReference>
<evidence type="ECO:0000313" key="3">
    <source>
        <dbReference type="Proteomes" id="UP000886595"/>
    </source>
</evidence>
<reference evidence="2 3" key="1">
    <citation type="submission" date="2020-02" db="EMBL/GenBank/DDBJ databases">
        <authorList>
            <person name="Ma Q."/>
            <person name="Huang Y."/>
            <person name="Song X."/>
            <person name="Pei D."/>
        </authorList>
    </citation>
    <scope>NUCLEOTIDE SEQUENCE [LARGE SCALE GENOMIC DNA]</scope>
    <source>
        <strain evidence="2">Sxm20200214</strain>
        <tissue evidence="2">Leaf</tissue>
    </source>
</reference>